<keyword evidence="4" id="KW-1185">Reference proteome</keyword>
<dbReference type="Gene3D" id="2.40.50.140">
    <property type="entry name" value="Nucleic acid-binding proteins"/>
    <property type="match status" value="1"/>
</dbReference>
<dbReference type="InterPro" id="IPR012340">
    <property type="entry name" value="NA-bd_OB-fold"/>
</dbReference>
<dbReference type="PANTHER" id="PTHR21641">
    <property type="entry name" value="TRANSLATION INITIATION FACTOR-RELATED"/>
    <property type="match status" value="1"/>
</dbReference>
<feature type="domain" description="S1-like" evidence="2">
    <location>
        <begin position="24"/>
        <end position="90"/>
    </location>
</feature>
<organism evidence="3 4">
    <name type="scientific">Rhizoclosmatium globosum</name>
    <dbReference type="NCBI Taxonomy" id="329046"/>
    <lineage>
        <taxon>Eukaryota</taxon>
        <taxon>Fungi</taxon>
        <taxon>Fungi incertae sedis</taxon>
        <taxon>Chytridiomycota</taxon>
        <taxon>Chytridiomycota incertae sedis</taxon>
        <taxon>Chytridiomycetes</taxon>
        <taxon>Chytridiales</taxon>
        <taxon>Chytriomycetaceae</taxon>
        <taxon>Rhizoclosmatium</taxon>
    </lineage>
</organism>
<dbReference type="GO" id="GO:0003743">
    <property type="term" value="F:translation initiation factor activity"/>
    <property type="evidence" value="ECO:0007669"/>
    <property type="project" value="InterPro"/>
</dbReference>
<comment type="caution">
    <text evidence="3">The sequence shown here is derived from an EMBL/GenBank/DDBJ whole genome shotgun (WGS) entry which is preliminary data.</text>
</comment>
<dbReference type="PANTHER" id="PTHR21641:SF0">
    <property type="entry name" value="RNA-BINDING PROTEIN EIF1AD-RELATED"/>
    <property type="match status" value="1"/>
</dbReference>
<dbReference type="STRING" id="329046.A0A1Y2BVK0"/>
<dbReference type="GO" id="GO:0005634">
    <property type="term" value="C:nucleus"/>
    <property type="evidence" value="ECO:0007669"/>
    <property type="project" value="TreeGrafter"/>
</dbReference>
<dbReference type="InterPro" id="IPR006196">
    <property type="entry name" value="RNA-binding_domain_S1_IF1"/>
</dbReference>
<feature type="region of interest" description="Disordered" evidence="1">
    <location>
        <begin position="104"/>
        <end position="134"/>
    </location>
</feature>
<dbReference type="GO" id="GO:0003723">
    <property type="term" value="F:RNA binding"/>
    <property type="evidence" value="ECO:0007669"/>
    <property type="project" value="InterPro"/>
</dbReference>
<dbReference type="Pfam" id="PF01176">
    <property type="entry name" value="eIF-1a"/>
    <property type="match status" value="1"/>
</dbReference>
<dbReference type="SUPFAM" id="SSF50249">
    <property type="entry name" value="Nucleic acid-binding proteins"/>
    <property type="match status" value="1"/>
</dbReference>
<evidence type="ECO:0000256" key="1">
    <source>
        <dbReference type="SAM" id="MobiDB-lite"/>
    </source>
</evidence>
<dbReference type="Proteomes" id="UP000193642">
    <property type="component" value="Unassembled WGS sequence"/>
</dbReference>
<proteinExistence type="predicted"/>
<feature type="compositionally biased region" description="Acidic residues" evidence="1">
    <location>
        <begin position="111"/>
        <end position="132"/>
    </location>
</feature>
<evidence type="ECO:0000313" key="3">
    <source>
        <dbReference type="EMBL" id="ORY38125.1"/>
    </source>
</evidence>
<gene>
    <name evidence="3" type="ORF">BCR33DRAFT_720840</name>
</gene>
<dbReference type="AlphaFoldDB" id="A0A1Y2BVK0"/>
<evidence type="ECO:0000259" key="2">
    <source>
        <dbReference type="Pfam" id="PF01176"/>
    </source>
</evidence>
<dbReference type="EMBL" id="MCGO01000045">
    <property type="protein sequence ID" value="ORY38125.1"/>
    <property type="molecule type" value="Genomic_DNA"/>
</dbReference>
<evidence type="ECO:0000313" key="4">
    <source>
        <dbReference type="Proteomes" id="UP000193642"/>
    </source>
</evidence>
<feature type="non-terminal residue" evidence="3">
    <location>
        <position position="1"/>
    </location>
</feature>
<sequence>MIVCHVLFGCSAHQQHPVPTTPLQRYGRVTNVRGGGLYDILITDEAGTGTQMVLIQLPKKFHKVIWVKLGAFVLVELLEEVATKIHGDILSVLRPEHVLDPPVLTPATVEVDQDSTEDEAEYESGSDNDDDLFVNRNRMHVEEESDDDE</sequence>
<protein>
    <recommendedName>
        <fullName evidence="2">S1-like domain-containing protein</fullName>
    </recommendedName>
</protein>
<name>A0A1Y2BVK0_9FUNG</name>
<accession>A0A1Y2BVK0</accession>
<dbReference type="InterPro" id="IPR039294">
    <property type="entry name" value="EIF1AD"/>
</dbReference>
<reference evidence="3 4" key="1">
    <citation type="submission" date="2016-07" db="EMBL/GenBank/DDBJ databases">
        <title>Pervasive Adenine N6-methylation of Active Genes in Fungi.</title>
        <authorList>
            <consortium name="DOE Joint Genome Institute"/>
            <person name="Mondo S.J."/>
            <person name="Dannebaum R.O."/>
            <person name="Kuo R.C."/>
            <person name="Labutti K."/>
            <person name="Haridas S."/>
            <person name="Kuo A."/>
            <person name="Salamov A."/>
            <person name="Ahrendt S.R."/>
            <person name="Lipzen A."/>
            <person name="Sullivan W."/>
            <person name="Andreopoulos W.B."/>
            <person name="Clum A."/>
            <person name="Lindquist E."/>
            <person name="Daum C."/>
            <person name="Ramamoorthy G.K."/>
            <person name="Gryganskyi A."/>
            <person name="Culley D."/>
            <person name="Magnuson J.K."/>
            <person name="James T.Y."/>
            <person name="O'Malley M.A."/>
            <person name="Stajich J.E."/>
            <person name="Spatafora J.W."/>
            <person name="Visel A."/>
            <person name="Grigoriev I.V."/>
        </authorList>
    </citation>
    <scope>NUCLEOTIDE SEQUENCE [LARGE SCALE GENOMIC DNA]</scope>
    <source>
        <strain evidence="3 4">JEL800</strain>
    </source>
</reference>
<dbReference type="OrthoDB" id="1738325at2759"/>